<protein>
    <submittedName>
        <fullName evidence="1">Sure-like protein</fullName>
    </submittedName>
</protein>
<proteinExistence type="predicted"/>
<organism evidence="1 2">
    <name type="scientific">Pluteus cervinus</name>
    <dbReference type="NCBI Taxonomy" id="181527"/>
    <lineage>
        <taxon>Eukaryota</taxon>
        <taxon>Fungi</taxon>
        <taxon>Dikarya</taxon>
        <taxon>Basidiomycota</taxon>
        <taxon>Agaricomycotina</taxon>
        <taxon>Agaricomycetes</taxon>
        <taxon>Agaricomycetidae</taxon>
        <taxon>Agaricales</taxon>
        <taxon>Pluteineae</taxon>
        <taxon>Pluteaceae</taxon>
        <taxon>Pluteus</taxon>
    </lineage>
</organism>
<accession>A0ACD3BIX4</accession>
<evidence type="ECO:0000313" key="1">
    <source>
        <dbReference type="EMBL" id="TFK77077.1"/>
    </source>
</evidence>
<name>A0ACD3BIX4_9AGAR</name>
<keyword evidence="2" id="KW-1185">Reference proteome</keyword>
<gene>
    <name evidence="1" type="ORF">BDN72DRAFT_830245</name>
</gene>
<dbReference type="EMBL" id="ML208259">
    <property type="protein sequence ID" value="TFK77077.1"/>
    <property type="molecule type" value="Genomic_DNA"/>
</dbReference>
<reference evidence="1 2" key="1">
    <citation type="journal article" date="2019" name="Nat. Ecol. Evol.">
        <title>Megaphylogeny resolves global patterns of mushroom evolution.</title>
        <authorList>
            <person name="Varga T."/>
            <person name="Krizsan K."/>
            <person name="Foldi C."/>
            <person name="Dima B."/>
            <person name="Sanchez-Garcia M."/>
            <person name="Sanchez-Ramirez S."/>
            <person name="Szollosi G.J."/>
            <person name="Szarkandi J.G."/>
            <person name="Papp V."/>
            <person name="Albert L."/>
            <person name="Andreopoulos W."/>
            <person name="Angelini C."/>
            <person name="Antonin V."/>
            <person name="Barry K.W."/>
            <person name="Bougher N.L."/>
            <person name="Buchanan P."/>
            <person name="Buyck B."/>
            <person name="Bense V."/>
            <person name="Catcheside P."/>
            <person name="Chovatia M."/>
            <person name="Cooper J."/>
            <person name="Damon W."/>
            <person name="Desjardin D."/>
            <person name="Finy P."/>
            <person name="Geml J."/>
            <person name="Haridas S."/>
            <person name="Hughes K."/>
            <person name="Justo A."/>
            <person name="Karasinski D."/>
            <person name="Kautmanova I."/>
            <person name="Kiss B."/>
            <person name="Kocsube S."/>
            <person name="Kotiranta H."/>
            <person name="LaButti K.M."/>
            <person name="Lechner B.E."/>
            <person name="Liimatainen K."/>
            <person name="Lipzen A."/>
            <person name="Lukacs Z."/>
            <person name="Mihaltcheva S."/>
            <person name="Morgado L.N."/>
            <person name="Niskanen T."/>
            <person name="Noordeloos M.E."/>
            <person name="Ohm R.A."/>
            <person name="Ortiz-Santana B."/>
            <person name="Ovrebo C."/>
            <person name="Racz N."/>
            <person name="Riley R."/>
            <person name="Savchenko A."/>
            <person name="Shiryaev A."/>
            <person name="Soop K."/>
            <person name="Spirin V."/>
            <person name="Szebenyi C."/>
            <person name="Tomsovsky M."/>
            <person name="Tulloss R.E."/>
            <person name="Uehling J."/>
            <person name="Grigoriev I.V."/>
            <person name="Vagvolgyi C."/>
            <person name="Papp T."/>
            <person name="Martin F.M."/>
            <person name="Miettinen O."/>
            <person name="Hibbett D.S."/>
            <person name="Nagy L.G."/>
        </authorList>
    </citation>
    <scope>NUCLEOTIDE SEQUENCE [LARGE SCALE GENOMIC DNA]</scope>
    <source>
        <strain evidence="1 2">NL-1719</strain>
    </source>
</reference>
<dbReference type="Proteomes" id="UP000308600">
    <property type="component" value="Unassembled WGS sequence"/>
</dbReference>
<evidence type="ECO:0000313" key="2">
    <source>
        <dbReference type="Proteomes" id="UP000308600"/>
    </source>
</evidence>
<sequence>MINTESNRGYQQTIRLFPISMQPFLPRVLLTNDDGPPDRKDSPYVFGLYLHLSQTLGWDVKVVLPSSQKSWIGKAYHIKEVATGVYYYPKSDGSQGETSPRPRPLKEDELAEWILLDGTPATCANVALHNLYPGQIDLVISGPNYGRNTSSAFALSSGTIGAALSSSLSGVRSIAVSYGTVLRPTPPTLFEPAHLLSLKILKDLWENWGNSGFPPHEVDLYNVNIPLIEQLLSPEGLKVCWTKMWRNKYGSLFKAVSDNTDQRGVLAASPDSAPQDATSLSDAESNEPRHSLRFRFAPDIAGLISPNPATLPVGSDGWALSKGWASVTPLKASFGEPGHPFADDNLKGRLWKL</sequence>